<keyword evidence="2" id="KW-1133">Transmembrane helix</keyword>
<evidence type="ECO:0000259" key="3">
    <source>
        <dbReference type="Pfam" id="PF23127"/>
    </source>
</evidence>
<dbReference type="AlphaFoldDB" id="A0A7T5UHR2"/>
<feature type="compositionally biased region" description="Low complexity" evidence="1">
    <location>
        <begin position="404"/>
        <end position="434"/>
    </location>
</feature>
<dbReference type="EMBL" id="CP066681">
    <property type="protein sequence ID" value="QQG36700.1"/>
    <property type="molecule type" value="Genomic_DNA"/>
</dbReference>
<keyword evidence="2" id="KW-0472">Membrane</keyword>
<accession>A0A7T5UHR2</accession>
<sequence length="434" mass="48343">MSDQKASNTLHENAIGWFLLGLVAVALIWLFWYFNEFEVKNVIRWIRWGQMYVISFFVSDDYGIVWNTVIDGEAKKLFLNYNDALDQIPLIEKGALNNETMAMIGTLAMKPLQFIFIGVIAVIGLWGLLKGPGTEFRRKLNLDGLIGVQSKVFPYITPFVKFNPTQMPVRPPGSPVPSVLPLFSEALGPEEWIAFNSIPIPDGKLDEHAAYIAFARELGPRWQGWQKLAPYKQVLLAAFCLKSARKRKDSDELLGRLSVCWQGTNGLILGVDKTLVADARRTLRSDVARKMLSQCNMHAFETTAMLRALQVARQEGGVLAPAQFVWLRGHDRSLWYPLNNLGRQAFHMEAMAAMCHFKAEKMTQRPIPKPKVGDAVKSIADYMKSSRARPIPQLDYKAGKAHAAKAQGVKKPAGGIKKPAGGVKKPASGIKKPA</sequence>
<dbReference type="InterPro" id="IPR056464">
    <property type="entry name" value="DotM_C"/>
</dbReference>
<dbReference type="Proteomes" id="UP000595362">
    <property type="component" value="Chromosome"/>
</dbReference>
<dbReference type="Pfam" id="PF23127">
    <property type="entry name" value="DotM_C"/>
    <property type="match status" value="1"/>
</dbReference>
<proteinExistence type="predicted"/>
<reference evidence="4 5" key="1">
    <citation type="submission" date="2020-07" db="EMBL/GenBank/DDBJ databases">
        <title>Huge and variable diversity of episymbiotic CPR bacteria and DPANN archaea in groundwater ecosystems.</title>
        <authorList>
            <person name="He C.Y."/>
            <person name="Keren R."/>
            <person name="Whittaker M."/>
            <person name="Farag I.F."/>
            <person name="Doudna J."/>
            <person name="Cate J.H.D."/>
            <person name="Banfield J.F."/>
        </authorList>
    </citation>
    <scope>NUCLEOTIDE SEQUENCE [LARGE SCALE GENOMIC DNA]</scope>
    <source>
        <strain evidence="4">NC_groundwater_70_Ag_B-0.1um_54_66</strain>
    </source>
</reference>
<evidence type="ECO:0000256" key="1">
    <source>
        <dbReference type="SAM" id="MobiDB-lite"/>
    </source>
</evidence>
<evidence type="ECO:0000256" key="2">
    <source>
        <dbReference type="SAM" id="Phobius"/>
    </source>
</evidence>
<evidence type="ECO:0000313" key="4">
    <source>
        <dbReference type="EMBL" id="QQG36700.1"/>
    </source>
</evidence>
<gene>
    <name evidence="4" type="ORF">HYS17_02690</name>
</gene>
<feature type="domain" description="DotM C-terminal cytoplasmic" evidence="3">
    <location>
        <begin position="209"/>
        <end position="380"/>
    </location>
</feature>
<evidence type="ECO:0000313" key="5">
    <source>
        <dbReference type="Proteomes" id="UP000595362"/>
    </source>
</evidence>
<feature type="transmembrane region" description="Helical" evidence="2">
    <location>
        <begin position="14"/>
        <end position="34"/>
    </location>
</feature>
<organism evidence="4 5">
    <name type="scientific">Micavibrio aeruginosavorus</name>
    <dbReference type="NCBI Taxonomy" id="349221"/>
    <lineage>
        <taxon>Bacteria</taxon>
        <taxon>Pseudomonadati</taxon>
        <taxon>Bdellovibrionota</taxon>
        <taxon>Bdellovibrionia</taxon>
        <taxon>Bdellovibrionales</taxon>
        <taxon>Pseudobdellovibrionaceae</taxon>
        <taxon>Micavibrio</taxon>
    </lineage>
</organism>
<keyword evidence="2" id="KW-0812">Transmembrane</keyword>
<name>A0A7T5UHR2_9BACT</name>
<protein>
    <submittedName>
        <fullName evidence="4">Type IV secretion system protein</fullName>
    </submittedName>
</protein>
<feature type="transmembrane region" description="Helical" evidence="2">
    <location>
        <begin position="111"/>
        <end position="129"/>
    </location>
</feature>
<feature type="region of interest" description="Disordered" evidence="1">
    <location>
        <begin position="402"/>
        <end position="434"/>
    </location>
</feature>